<sequence length="49" mass="5205">MLTPEQEAAIRALAGIRSLRSLAAEFGVSHETVRAALRKTLGRPTDGDA</sequence>
<proteinExistence type="predicted"/>
<protein>
    <submittedName>
        <fullName evidence="1">Uncharacterized protein</fullName>
    </submittedName>
</protein>
<dbReference type="AlphaFoldDB" id="A0A6J4UMU8"/>
<accession>A0A6J4UMU8</accession>
<gene>
    <name evidence="1" type="ORF">AVDCRST_MAG49-1878</name>
</gene>
<reference evidence="1" key="1">
    <citation type="submission" date="2020-02" db="EMBL/GenBank/DDBJ databases">
        <authorList>
            <person name="Meier V. D."/>
        </authorList>
    </citation>
    <scope>NUCLEOTIDE SEQUENCE</scope>
    <source>
        <strain evidence="1">AVDCRST_MAG49</strain>
    </source>
</reference>
<evidence type="ECO:0000313" key="1">
    <source>
        <dbReference type="EMBL" id="CAA9552482.1"/>
    </source>
</evidence>
<organism evidence="1">
    <name type="scientific">uncultured Thermomicrobiales bacterium</name>
    <dbReference type="NCBI Taxonomy" id="1645740"/>
    <lineage>
        <taxon>Bacteria</taxon>
        <taxon>Pseudomonadati</taxon>
        <taxon>Thermomicrobiota</taxon>
        <taxon>Thermomicrobia</taxon>
        <taxon>Thermomicrobiales</taxon>
        <taxon>environmental samples</taxon>
    </lineage>
</organism>
<name>A0A6J4UMU8_9BACT</name>
<dbReference type="EMBL" id="CADCWG010000126">
    <property type="protein sequence ID" value="CAA9552482.1"/>
    <property type="molecule type" value="Genomic_DNA"/>
</dbReference>